<reference evidence="1 2" key="1">
    <citation type="submission" date="2023-10" db="EMBL/GenBank/DDBJ databases">
        <title>Surface-active antibiotics is a multifunctional adaptation for post-fire microbes.</title>
        <authorList>
            <person name="Liu M.D."/>
            <person name="Du Y."/>
            <person name="Koupaei S.K."/>
            <person name="Kim N.R."/>
            <person name="Zhang W."/>
            <person name="Traxler M.F."/>
        </authorList>
    </citation>
    <scope>NUCLEOTIDE SEQUENCE [LARGE SCALE GENOMIC DNA]</scope>
    <source>
        <strain evidence="1 2">F3</strain>
    </source>
</reference>
<dbReference type="EMBL" id="CP136512">
    <property type="protein sequence ID" value="WOD16313.1"/>
    <property type="molecule type" value="Genomic_DNA"/>
</dbReference>
<proteinExistence type="predicted"/>
<accession>A0ABZ0EJP8</accession>
<keyword evidence="2" id="KW-1185">Reference proteome</keyword>
<gene>
    <name evidence="1" type="ORF">RW095_10330</name>
</gene>
<protein>
    <submittedName>
        <fullName evidence="1">Uncharacterized protein</fullName>
    </submittedName>
</protein>
<dbReference type="Proteomes" id="UP001302652">
    <property type="component" value="Chromosome 2"/>
</dbReference>
<evidence type="ECO:0000313" key="1">
    <source>
        <dbReference type="EMBL" id="WOD16313.1"/>
    </source>
</evidence>
<sequence length="61" mass="6309">MAFVLLAAFFLTSTGILVGVAISPPAQRSESGSMAAGSTVPQSTQELAGKYIVLRQDAQPQ</sequence>
<evidence type="ECO:0000313" key="2">
    <source>
        <dbReference type="Proteomes" id="UP001302652"/>
    </source>
</evidence>
<name>A0ABZ0EJP8_9BURK</name>
<organism evidence="1 2">
    <name type="scientific">Paraburkholderia kirstenboschensis</name>
    <dbReference type="NCBI Taxonomy" id="1245436"/>
    <lineage>
        <taxon>Bacteria</taxon>
        <taxon>Pseudomonadati</taxon>
        <taxon>Pseudomonadota</taxon>
        <taxon>Betaproteobacteria</taxon>
        <taxon>Burkholderiales</taxon>
        <taxon>Burkholderiaceae</taxon>
        <taxon>Paraburkholderia</taxon>
    </lineage>
</organism>
<dbReference type="RefSeq" id="WP_317018888.1">
    <property type="nucleotide sequence ID" value="NZ_CP136512.1"/>
</dbReference>